<keyword evidence="8" id="KW-0679">Respiratory chain</keyword>
<dbReference type="Pfam" id="PF05347">
    <property type="entry name" value="Complex1_LYR"/>
    <property type="match status" value="1"/>
</dbReference>
<gene>
    <name evidence="18" type="primary">LOC100367228</name>
</gene>
<evidence type="ECO:0000256" key="3">
    <source>
        <dbReference type="ARBA" id="ARBA00009508"/>
    </source>
</evidence>
<accession>A0ABM0GV20</accession>
<keyword evidence="6" id="KW-0813">Transport</keyword>
<keyword evidence="17" id="KW-1185">Reference proteome</keyword>
<dbReference type="InterPro" id="IPR033034">
    <property type="entry name" value="NDUFB9"/>
</dbReference>
<dbReference type="CDD" id="cd20263">
    <property type="entry name" value="Complex1_LYR_NDUFB9_LYRM3"/>
    <property type="match status" value="1"/>
</dbReference>
<comment type="function">
    <text evidence="1">Accessory subunit of the mitochondrial membrane respiratory chain NADH dehydrogenase (Complex I), that is believed to be not involved in catalysis. Complex I functions in the transfer of electrons from NADH to the respiratory chain. The immediate electron acceptor for the enzyme is believed to be ubiquinone.</text>
</comment>
<evidence type="ECO:0000256" key="7">
    <source>
        <dbReference type="ARBA" id="ARBA00022553"/>
    </source>
</evidence>
<dbReference type="Proteomes" id="UP000694865">
    <property type="component" value="Unplaced"/>
</dbReference>
<evidence type="ECO:0000256" key="12">
    <source>
        <dbReference type="ARBA" id="ARBA00023128"/>
    </source>
</evidence>
<dbReference type="GeneID" id="100367228"/>
<dbReference type="PANTHER" id="PTHR12868:SF0">
    <property type="entry name" value="NADH DEHYDROGENASE [UBIQUINONE] 1 BETA SUBCOMPLEX SUBUNIT 9"/>
    <property type="match status" value="1"/>
</dbReference>
<keyword evidence="11" id="KW-0007">Acetylation</keyword>
<evidence type="ECO:0000256" key="13">
    <source>
        <dbReference type="ARBA" id="ARBA00023136"/>
    </source>
</evidence>
<evidence type="ECO:0000256" key="6">
    <source>
        <dbReference type="ARBA" id="ARBA00022448"/>
    </source>
</evidence>
<evidence type="ECO:0000256" key="9">
    <source>
        <dbReference type="ARBA" id="ARBA00022792"/>
    </source>
</evidence>
<dbReference type="InterPro" id="IPR008011">
    <property type="entry name" value="Complex1_LYR_dom"/>
</dbReference>
<keyword evidence="7" id="KW-0597">Phosphoprotein</keyword>
<comment type="subcellular location">
    <subcellularLocation>
        <location evidence="2">Mitochondrion inner membrane</location>
        <topology evidence="2">Peripheral membrane protein</topology>
        <orientation evidence="2">Matrix side</orientation>
    </subcellularLocation>
</comment>
<evidence type="ECO:0000256" key="2">
    <source>
        <dbReference type="ARBA" id="ARBA00004443"/>
    </source>
</evidence>
<feature type="domain" description="Complex 1 LYR protein" evidence="16">
    <location>
        <begin position="11"/>
        <end position="66"/>
    </location>
</feature>
<name>A0ABM0GV20_SACKO</name>
<evidence type="ECO:0000259" key="16">
    <source>
        <dbReference type="Pfam" id="PF05347"/>
    </source>
</evidence>
<comment type="subunit">
    <text evidence="4">Mammalian complex I is composed of 45 different subunits.</text>
</comment>
<evidence type="ECO:0000256" key="8">
    <source>
        <dbReference type="ARBA" id="ARBA00022660"/>
    </source>
</evidence>
<evidence type="ECO:0000256" key="11">
    <source>
        <dbReference type="ARBA" id="ARBA00022990"/>
    </source>
</evidence>
<evidence type="ECO:0000256" key="15">
    <source>
        <dbReference type="ARBA" id="ARBA00032528"/>
    </source>
</evidence>
<protein>
    <recommendedName>
        <fullName evidence="5">NADH dehydrogenase [ubiquinone] 1 beta subcomplex subunit 9</fullName>
    </recommendedName>
    <alternativeName>
        <fullName evidence="14">Complex I-B22</fullName>
    </alternativeName>
    <alternativeName>
        <fullName evidence="15">NADH-ubiquinone oxidoreductase B22 subunit</fullName>
    </alternativeName>
</protein>
<proteinExistence type="inferred from homology"/>
<evidence type="ECO:0000256" key="10">
    <source>
        <dbReference type="ARBA" id="ARBA00022982"/>
    </source>
</evidence>
<organism evidence="17 18">
    <name type="scientific">Saccoglossus kowalevskii</name>
    <name type="common">Acorn worm</name>
    <dbReference type="NCBI Taxonomy" id="10224"/>
    <lineage>
        <taxon>Eukaryota</taxon>
        <taxon>Metazoa</taxon>
        <taxon>Hemichordata</taxon>
        <taxon>Enteropneusta</taxon>
        <taxon>Harrimaniidae</taxon>
        <taxon>Saccoglossus</taxon>
    </lineage>
</organism>
<dbReference type="PANTHER" id="PTHR12868">
    <property type="entry name" value="NADH-UBIQUINONE OXIDOREDUCTASE B22 SUBUNIT"/>
    <property type="match status" value="1"/>
</dbReference>
<reference evidence="18" key="1">
    <citation type="submission" date="2025-08" db="UniProtKB">
        <authorList>
            <consortium name="RefSeq"/>
        </authorList>
    </citation>
    <scope>IDENTIFICATION</scope>
    <source>
        <tissue evidence="18">Testes</tissue>
    </source>
</reference>
<dbReference type="InterPro" id="IPR045292">
    <property type="entry name" value="Complex1_LYR_NDUFB9_LYRM3"/>
</dbReference>
<evidence type="ECO:0000313" key="17">
    <source>
        <dbReference type="Proteomes" id="UP000694865"/>
    </source>
</evidence>
<keyword evidence="13" id="KW-0472">Membrane</keyword>
<evidence type="ECO:0000256" key="4">
    <source>
        <dbReference type="ARBA" id="ARBA00011790"/>
    </source>
</evidence>
<sequence length="146" mass="17956">MSANNMLTHSQRVLRLYKKSLRHIESYCHSRHRFRYQATLLRARFDENKDEKDMMKAARLLQEGEGEFYKNQHPQPYIFIDSPEGTRHERDLPAPEWVLDFWHPSERAQYPTYFARYEKRKQWEKNRWDRLVEEEKQLLKGKESQV</sequence>
<comment type="similarity">
    <text evidence="3">Belongs to the complex I LYR family.</text>
</comment>
<keyword evidence="12" id="KW-0496">Mitochondrion</keyword>
<dbReference type="RefSeq" id="XP_002737953.1">
    <property type="nucleotide sequence ID" value="XM_002737907.2"/>
</dbReference>
<evidence type="ECO:0000313" key="18">
    <source>
        <dbReference type="RefSeq" id="XP_002737953.1"/>
    </source>
</evidence>
<evidence type="ECO:0000256" key="14">
    <source>
        <dbReference type="ARBA" id="ARBA00030192"/>
    </source>
</evidence>
<keyword evidence="10" id="KW-0249">Electron transport</keyword>
<evidence type="ECO:0000256" key="5">
    <source>
        <dbReference type="ARBA" id="ARBA00018684"/>
    </source>
</evidence>
<evidence type="ECO:0000256" key="1">
    <source>
        <dbReference type="ARBA" id="ARBA00002920"/>
    </source>
</evidence>
<keyword evidence="9" id="KW-0999">Mitochondrion inner membrane</keyword>